<evidence type="ECO:0000313" key="2">
    <source>
        <dbReference type="EMBL" id="KAF2229224.1"/>
    </source>
</evidence>
<feature type="compositionally biased region" description="Low complexity" evidence="1">
    <location>
        <begin position="634"/>
        <end position="647"/>
    </location>
</feature>
<feature type="region of interest" description="Disordered" evidence="1">
    <location>
        <begin position="447"/>
        <end position="528"/>
    </location>
</feature>
<feature type="compositionally biased region" description="Basic and acidic residues" evidence="1">
    <location>
        <begin position="369"/>
        <end position="383"/>
    </location>
</feature>
<name>A0A6A6GTV9_VIRVR</name>
<feature type="compositionally biased region" description="Basic and acidic residues" evidence="1">
    <location>
        <begin position="447"/>
        <end position="465"/>
    </location>
</feature>
<organism evidence="2 3">
    <name type="scientific">Viridothelium virens</name>
    <name type="common">Speckled blister lichen</name>
    <name type="synonym">Trypethelium virens</name>
    <dbReference type="NCBI Taxonomy" id="1048519"/>
    <lineage>
        <taxon>Eukaryota</taxon>
        <taxon>Fungi</taxon>
        <taxon>Dikarya</taxon>
        <taxon>Ascomycota</taxon>
        <taxon>Pezizomycotina</taxon>
        <taxon>Dothideomycetes</taxon>
        <taxon>Dothideomycetes incertae sedis</taxon>
        <taxon>Trypetheliales</taxon>
        <taxon>Trypetheliaceae</taxon>
        <taxon>Viridothelium</taxon>
    </lineage>
</organism>
<feature type="region of interest" description="Disordered" evidence="1">
    <location>
        <begin position="358"/>
        <end position="419"/>
    </location>
</feature>
<feature type="compositionally biased region" description="Polar residues" evidence="1">
    <location>
        <begin position="80"/>
        <end position="93"/>
    </location>
</feature>
<feature type="compositionally biased region" description="Low complexity" evidence="1">
    <location>
        <begin position="699"/>
        <end position="709"/>
    </location>
</feature>
<feature type="region of interest" description="Disordered" evidence="1">
    <location>
        <begin position="252"/>
        <end position="308"/>
    </location>
</feature>
<accession>A0A6A6GTV9</accession>
<feature type="compositionally biased region" description="Basic and acidic residues" evidence="1">
    <location>
        <begin position="607"/>
        <end position="622"/>
    </location>
</feature>
<feature type="region of interest" description="Disordered" evidence="1">
    <location>
        <begin position="768"/>
        <end position="793"/>
    </location>
</feature>
<evidence type="ECO:0000313" key="3">
    <source>
        <dbReference type="Proteomes" id="UP000800092"/>
    </source>
</evidence>
<dbReference type="Proteomes" id="UP000800092">
    <property type="component" value="Unassembled WGS sequence"/>
</dbReference>
<feature type="compositionally biased region" description="Polar residues" evidence="1">
    <location>
        <begin position="549"/>
        <end position="562"/>
    </location>
</feature>
<dbReference type="EMBL" id="ML991871">
    <property type="protein sequence ID" value="KAF2229224.1"/>
    <property type="molecule type" value="Genomic_DNA"/>
</dbReference>
<sequence>MFSDKLSVNLNPFLNHSQMSPKEGVKNNLVKILCEAFFWKCEGGECWVDIAYQRPLLNSDADAEFATSGTEHSQEDNREGSPTQSLIDEESYSTSLNGNAPVIVLAERKISGEGLKHPNASESLRQGKQRADQMAEKYQSFLRVTSNEATTFHSNVGITKDMRPPVPAVRKNLNFDRQKHSYNDSIYYLSLLKTPDRNHRSNLPLLSNKISSHQFWTRSPPFAFELSITMAMLSPMPSFSDFDGTHYAAADQPEDVISPVEPKDLERSVTTDSETGPEQDQQEASSSIVETPPGYEGYPRPRSDNVPLLPHAAENSQLLQELAQAGPTRESLMCDDANDAALMRQAVSTFLALSERSPHPVTTLQAPLPRDDKPADTIRRDDTLILPRARYSQTTKPANPAQVNARATSVSQQEADSSSLYADEGQYSYMLQDPHDQSSYLEKETMLPGRDKPERMSNEGQDDPRQPLPEAQDDLDRPALEDLSARKSLESPSNEGQRYHERSSDWVPETVQVERTSSKATKKEFDHPTVKLSVQMSDDSSEAIVACQTTESQERIASNGTAKSIFGSPTPPVETQSGDVQTHVDSSSLEPQARSAETPLQNSEPPESLHDISIRRWIEQTAKESSNATACEDSPSQSAAQATSTAPDRSSALPRTADVNSAERPSSGPSESATVVRNTSAMQSPRVAQEITREQTTRAPSPSAGAPPSQRRDGEMPNQGGKRSSSETIRGVQVPGQPYAVVGQGSTQATAAGRSARNSRLGWAQRLAHPFGGAGGGSNQEGGGASQGNTGDEGPDTLSCCQRFFSCISGPFKACLGCLPHFGDGFLWCIDKAHRLVDPEVWAAIREEWSPMA</sequence>
<keyword evidence="3" id="KW-1185">Reference proteome</keyword>
<dbReference type="AlphaFoldDB" id="A0A6A6GTV9"/>
<proteinExistence type="predicted"/>
<feature type="region of interest" description="Disordered" evidence="1">
    <location>
        <begin position="64"/>
        <end position="93"/>
    </location>
</feature>
<gene>
    <name evidence="2" type="ORF">EV356DRAFT_511681</name>
</gene>
<feature type="compositionally biased region" description="Basic and acidic residues" evidence="1">
    <location>
        <begin position="474"/>
        <end position="489"/>
    </location>
</feature>
<evidence type="ECO:0000256" key="1">
    <source>
        <dbReference type="SAM" id="MobiDB-lite"/>
    </source>
</evidence>
<feature type="region of interest" description="Disordered" evidence="1">
    <location>
        <begin position="549"/>
        <end position="733"/>
    </location>
</feature>
<feature type="compositionally biased region" description="Polar residues" evidence="1">
    <location>
        <begin position="663"/>
        <end position="683"/>
    </location>
</feature>
<protein>
    <submittedName>
        <fullName evidence="2">Uncharacterized protein</fullName>
    </submittedName>
</protein>
<feature type="compositionally biased region" description="Polar residues" evidence="1">
    <location>
        <begin position="573"/>
        <end position="590"/>
    </location>
</feature>
<feature type="compositionally biased region" description="Gly residues" evidence="1">
    <location>
        <begin position="772"/>
        <end position="786"/>
    </location>
</feature>
<reference evidence="2" key="1">
    <citation type="journal article" date="2020" name="Stud. Mycol.">
        <title>101 Dothideomycetes genomes: a test case for predicting lifestyles and emergence of pathogens.</title>
        <authorList>
            <person name="Haridas S."/>
            <person name="Albert R."/>
            <person name="Binder M."/>
            <person name="Bloem J."/>
            <person name="Labutti K."/>
            <person name="Salamov A."/>
            <person name="Andreopoulos B."/>
            <person name="Baker S."/>
            <person name="Barry K."/>
            <person name="Bills G."/>
            <person name="Bluhm B."/>
            <person name="Cannon C."/>
            <person name="Castanera R."/>
            <person name="Culley D."/>
            <person name="Daum C."/>
            <person name="Ezra D."/>
            <person name="Gonzalez J."/>
            <person name="Henrissat B."/>
            <person name="Kuo A."/>
            <person name="Liang C."/>
            <person name="Lipzen A."/>
            <person name="Lutzoni F."/>
            <person name="Magnuson J."/>
            <person name="Mondo S."/>
            <person name="Nolan M."/>
            <person name="Ohm R."/>
            <person name="Pangilinan J."/>
            <person name="Park H.-J."/>
            <person name="Ramirez L."/>
            <person name="Alfaro M."/>
            <person name="Sun H."/>
            <person name="Tritt A."/>
            <person name="Yoshinaga Y."/>
            <person name="Zwiers L.-H."/>
            <person name="Turgeon B."/>
            <person name="Goodwin S."/>
            <person name="Spatafora J."/>
            <person name="Crous P."/>
            <person name="Grigoriev I."/>
        </authorList>
    </citation>
    <scope>NUCLEOTIDE SEQUENCE</scope>
    <source>
        <strain evidence="2">Tuck. ex Michener</strain>
    </source>
</reference>
<feature type="compositionally biased region" description="Polar residues" evidence="1">
    <location>
        <begin position="391"/>
        <end position="419"/>
    </location>
</feature>